<keyword evidence="13" id="KW-1185">Reference proteome</keyword>
<name>A0A058Z0D8_FONAL</name>
<dbReference type="PANTHER" id="PTHR31196">
    <property type="entry name" value="RNA POLYMERASE II NUCLEAR LOCALIZATION PROTEIN SLC7A6OS-RELATED"/>
    <property type="match status" value="1"/>
</dbReference>
<dbReference type="Proteomes" id="UP000030693">
    <property type="component" value="Unassembled WGS sequence"/>
</dbReference>
<reference evidence="12" key="1">
    <citation type="submission" date="2013-04" db="EMBL/GenBank/DDBJ databases">
        <title>The Genome Sequence of Fonticula alba ATCC 38817.</title>
        <authorList>
            <consortium name="The Broad Institute Genomics Platform"/>
            <person name="Russ C."/>
            <person name="Cuomo C."/>
            <person name="Burger G."/>
            <person name="Gray M.W."/>
            <person name="Holland P.W.H."/>
            <person name="King N."/>
            <person name="Lang F.B.F."/>
            <person name="Roger A.J."/>
            <person name="Ruiz-Trillo I."/>
            <person name="Brown M."/>
            <person name="Walker B."/>
            <person name="Young S."/>
            <person name="Zeng Q."/>
            <person name="Gargeya S."/>
            <person name="Fitzgerald M."/>
            <person name="Haas B."/>
            <person name="Abouelleil A."/>
            <person name="Allen A.W."/>
            <person name="Alvarado L."/>
            <person name="Arachchi H.M."/>
            <person name="Berlin A.M."/>
            <person name="Chapman S.B."/>
            <person name="Gainer-Dewar J."/>
            <person name="Goldberg J."/>
            <person name="Griggs A."/>
            <person name="Gujja S."/>
            <person name="Hansen M."/>
            <person name="Howarth C."/>
            <person name="Imamovic A."/>
            <person name="Ireland A."/>
            <person name="Larimer J."/>
            <person name="McCowan C."/>
            <person name="Murphy C."/>
            <person name="Pearson M."/>
            <person name="Poon T.W."/>
            <person name="Priest M."/>
            <person name="Roberts A."/>
            <person name="Saif S."/>
            <person name="Shea T."/>
            <person name="Sisk P."/>
            <person name="Sykes S."/>
            <person name="Wortman J."/>
            <person name="Nusbaum C."/>
            <person name="Birren B."/>
        </authorList>
    </citation>
    <scope>NUCLEOTIDE SEQUENCE [LARGE SCALE GENOMIC DNA]</scope>
    <source>
        <strain evidence="12">ATCC 38817</strain>
    </source>
</reference>
<feature type="region of interest" description="Disordered" evidence="10">
    <location>
        <begin position="141"/>
        <end position="298"/>
    </location>
</feature>
<feature type="region of interest" description="Disordered" evidence="10">
    <location>
        <begin position="612"/>
        <end position="665"/>
    </location>
</feature>
<feature type="compositionally biased region" description="Acidic residues" evidence="10">
    <location>
        <begin position="802"/>
        <end position="821"/>
    </location>
</feature>
<evidence type="ECO:0000256" key="3">
    <source>
        <dbReference type="ARBA" id="ARBA00004496"/>
    </source>
</evidence>
<evidence type="ECO:0000256" key="10">
    <source>
        <dbReference type="SAM" id="MobiDB-lite"/>
    </source>
</evidence>
<feature type="region of interest" description="Disordered" evidence="10">
    <location>
        <begin position="468"/>
        <end position="593"/>
    </location>
</feature>
<dbReference type="RefSeq" id="XP_009497909.1">
    <property type="nucleotide sequence ID" value="XM_009499634.1"/>
</dbReference>
<feature type="compositionally biased region" description="Low complexity" evidence="10">
    <location>
        <begin position="529"/>
        <end position="542"/>
    </location>
</feature>
<keyword evidence="9" id="KW-0539">Nucleus</keyword>
<feature type="compositionally biased region" description="Low complexity" evidence="10">
    <location>
        <begin position="224"/>
        <end position="245"/>
    </location>
</feature>
<evidence type="ECO:0000256" key="6">
    <source>
        <dbReference type="ARBA" id="ARBA00022448"/>
    </source>
</evidence>
<feature type="compositionally biased region" description="Basic residues" evidence="10">
    <location>
        <begin position="561"/>
        <end position="573"/>
    </location>
</feature>
<evidence type="ECO:0000313" key="12">
    <source>
        <dbReference type="EMBL" id="KCV67725.1"/>
    </source>
</evidence>
<evidence type="ECO:0000256" key="5">
    <source>
        <dbReference type="ARBA" id="ARBA00017036"/>
    </source>
</evidence>
<gene>
    <name evidence="12" type="ORF">H696_05833</name>
</gene>
<keyword evidence="7" id="KW-0963">Cytoplasm</keyword>
<dbReference type="GeneID" id="20530558"/>
<keyword evidence="8" id="KW-0653">Protein transport</keyword>
<dbReference type="GO" id="GO:0005634">
    <property type="term" value="C:nucleus"/>
    <property type="evidence" value="ECO:0007669"/>
    <property type="project" value="UniProtKB-SubCell"/>
</dbReference>
<feature type="region of interest" description="Disordered" evidence="10">
    <location>
        <begin position="801"/>
        <end position="852"/>
    </location>
</feature>
<accession>A0A058Z0D8</accession>
<evidence type="ECO:0000256" key="1">
    <source>
        <dbReference type="ARBA" id="ARBA00003202"/>
    </source>
</evidence>
<feature type="compositionally biased region" description="Low complexity" evidence="10">
    <location>
        <begin position="24"/>
        <end position="42"/>
    </location>
</feature>
<evidence type="ECO:0000256" key="8">
    <source>
        <dbReference type="ARBA" id="ARBA00022927"/>
    </source>
</evidence>
<feature type="domain" description="Transcription factor Iwr1" evidence="11">
    <location>
        <begin position="389"/>
        <end position="489"/>
    </location>
</feature>
<feature type="compositionally biased region" description="Polar residues" evidence="10">
    <location>
        <begin position="141"/>
        <end position="153"/>
    </location>
</feature>
<feature type="compositionally biased region" description="Acidic residues" evidence="10">
    <location>
        <begin position="485"/>
        <end position="494"/>
    </location>
</feature>
<dbReference type="EMBL" id="KB932214">
    <property type="protein sequence ID" value="KCV67725.1"/>
    <property type="molecule type" value="Genomic_DNA"/>
</dbReference>
<evidence type="ECO:0000256" key="9">
    <source>
        <dbReference type="ARBA" id="ARBA00023242"/>
    </source>
</evidence>
<feature type="compositionally biased region" description="Pro residues" evidence="10">
    <location>
        <begin position="257"/>
        <end position="279"/>
    </location>
</feature>
<feature type="compositionally biased region" description="Low complexity" evidence="10">
    <location>
        <begin position="167"/>
        <end position="185"/>
    </location>
</feature>
<evidence type="ECO:0000256" key="4">
    <source>
        <dbReference type="ARBA" id="ARBA00010218"/>
    </source>
</evidence>
<feature type="compositionally biased region" description="Acidic residues" evidence="10">
    <location>
        <begin position="628"/>
        <end position="640"/>
    </location>
</feature>
<evidence type="ECO:0000313" key="13">
    <source>
        <dbReference type="Proteomes" id="UP000030693"/>
    </source>
</evidence>
<evidence type="ECO:0000256" key="7">
    <source>
        <dbReference type="ARBA" id="ARBA00022490"/>
    </source>
</evidence>
<evidence type="ECO:0000259" key="11">
    <source>
        <dbReference type="Pfam" id="PF08574"/>
    </source>
</evidence>
<dbReference type="InterPro" id="IPR040218">
    <property type="entry name" value="SLC7A6OS"/>
</dbReference>
<comment type="function">
    <text evidence="1">Directs RNA polymerase II nuclear import.</text>
</comment>
<feature type="compositionally biased region" description="Acidic residues" evidence="10">
    <location>
        <begin position="468"/>
        <end position="477"/>
    </location>
</feature>
<dbReference type="AlphaFoldDB" id="A0A058Z0D8"/>
<dbReference type="Pfam" id="PF08574">
    <property type="entry name" value="Iwr1"/>
    <property type="match status" value="1"/>
</dbReference>
<dbReference type="GO" id="GO:0005737">
    <property type="term" value="C:cytoplasm"/>
    <property type="evidence" value="ECO:0007669"/>
    <property type="project" value="UniProtKB-SubCell"/>
</dbReference>
<comment type="subcellular location">
    <subcellularLocation>
        <location evidence="3">Cytoplasm</location>
    </subcellularLocation>
    <subcellularLocation>
        <location evidence="2">Nucleus</location>
    </subcellularLocation>
</comment>
<dbReference type="InterPro" id="IPR013883">
    <property type="entry name" value="TF_Iwr1_dom"/>
</dbReference>
<comment type="similarity">
    <text evidence="4">Belongs to the IWR1/SLC7A6OS family.</text>
</comment>
<dbReference type="PANTHER" id="PTHR31196:SF2">
    <property type="entry name" value="RNA POLYMERASE II NUCLEAR LOCALIZATION PROTEIN SLC7A6OS-RELATED"/>
    <property type="match status" value="1"/>
</dbReference>
<keyword evidence="6" id="KW-0813">Transport</keyword>
<evidence type="ECO:0000256" key="2">
    <source>
        <dbReference type="ARBA" id="ARBA00004123"/>
    </source>
</evidence>
<dbReference type="GO" id="GO:0015031">
    <property type="term" value="P:protein transport"/>
    <property type="evidence" value="ECO:0007669"/>
    <property type="project" value="UniProtKB-KW"/>
</dbReference>
<feature type="region of interest" description="Disordered" evidence="10">
    <location>
        <begin position="24"/>
        <end position="76"/>
    </location>
</feature>
<proteinExistence type="inferred from homology"/>
<feature type="compositionally biased region" description="Basic and acidic residues" evidence="10">
    <location>
        <begin position="650"/>
        <end position="665"/>
    </location>
</feature>
<organism evidence="12">
    <name type="scientific">Fonticula alba</name>
    <name type="common">Slime mold</name>
    <dbReference type="NCBI Taxonomy" id="691883"/>
    <lineage>
        <taxon>Eukaryota</taxon>
        <taxon>Rotosphaerida</taxon>
        <taxon>Fonticulaceae</taxon>
        <taxon>Fonticula</taxon>
    </lineage>
</organism>
<sequence length="852" mass="88673">MSESGAPIARSRIAAAAPGALPGLAPSVRIAAPGGAAPATGGVVFRRPGHRSRQRSEPATHATPPAQSPLEAPPDDLVFLRVKRRRNDEPLDTFVVPDSATPSDAAGAKRMRLFRRAVTTQSSSSLPTLLLDPKRRHDAMQNLTAGQPSTGGAVSTAEAPAQGTRMAGPAAGDAGGAVPAASSAATRRPEEAEGVDLAMLVPPGPGPAKRPTVGLFKPTIPKSGPRAPGPFTAAAAAATAAAAAPPTGPSTSGDRPLSPPLSPAFPPHPLWGGPAPPTSGSPRRAAGPGVGAQALPSGEMLLEARTDRMREDRASSRQQTFRIARLRRAAPTALDASRLTAAERASAAPLAAGARLIDLEALAEGHADRAAGLPADPSILGPTGDRHSEYVYDVYCEADAGAAGGPGGHAGRAGIDADDAGTIESFDESLLRYANAPEPSGPGAVDVENYFWFDDYDDMLANEYDQDAMDDDEDSNAEDFWANDYPDEEEDFEDYTIGGYSDEEENYGAASFSTYRQPRRQYGDDSSDSDGSWSGSSSDGEGTPYGGMAMDMEANEFASRPGRRGGHRHRHHPGAAMSEDGDSDVDGGACSDAPPAYWSASASWLCRRQEAGDDCRTHGPSGFRYAAGDEDYSDFSDDGEREVARRHRDQRLARRRADEAEATRRAEDLAQLMDRLGLGSRPASATASPASRALSSDRDVSILWAEGAAGAGAGAGAGGPGMQPGQQLVAPVDPAVWRAVDAGSAGLASGPDFSQLAGMAAGGRVSLRVGYSLSSEDDDGELSDSDRRLFSRVSAARRQEELYSDDFISDEEDADEEEDGEYYGPTSARGGGGLAGSSAHGAWRGIRPQQPF</sequence>
<protein>
    <recommendedName>
        <fullName evidence="5">Probable RNA polymerase II nuclear localization protein SLC7A6OS</fullName>
    </recommendedName>
</protein>